<keyword evidence="2" id="KW-0479">Metal-binding</keyword>
<dbReference type="GO" id="GO:0005634">
    <property type="term" value="C:nucleus"/>
    <property type="evidence" value="ECO:0007669"/>
    <property type="project" value="UniProtKB-SubCell"/>
</dbReference>
<evidence type="ECO:0000259" key="11">
    <source>
        <dbReference type="PROSITE" id="PS51805"/>
    </source>
</evidence>
<keyword evidence="6" id="KW-0862">Zinc</keyword>
<feature type="compositionally biased region" description="Polar residues" evidence="9">
    <location>
        <begin position="403"/>
        <end position="415"/>
    </location>
</feature>
<feature type="compositionally biased region" description="Basic and acidic residues" evidence="9">
    <location>
        <begin position="435"/>
        <end position="453"/>
    </location>
</feature>
<dbReference type="InterPro" id="IPR036420">
    <property type="entry name" value="BRCT_dom_sf"/>
</dbReference>
<accession>A0ABC8VND1</accession>
<dbReference type="SUPFAM" id="SSF52113">
    <property type="entry name" value="BRCT domain"/>
    <property type="match status" value="1"/>
</dbReference>
<feature type="domain" description="PHD-type" evidence="11">
    <location>
        <begin position="130"/>
        <end position="251"/>
    </location>
</feature>
<dbReference type="FunFam" id="3.40.50.10190:FF:000006">
    <property type="entry name" value="Breast cancer type 1 susceptibility protein homolog"/>
    <property type="match status" value="1"/>
</dbReference>
<dbReference type="Gene3D" id="3.30.40.10">
    <property type="entry name" value="Zinc/RING finger domain, C3HC4 (zinc finger)"/>
    <property type="match status" value="1"/>
</dbReference>
<keyword evidence="5" id="KW-0863">Zinc-finger</keyword>
<dbReference type="InterPro" id="IPR034732">
    <property type="entry name" value="EPHD"/>
</dbReference>
<evidence type="ECO:0000313" key="12">
    <source>
        <dbReference type="EMBL" id="CAL4894125.1"/>
    </source>
</evidence>
<dbReference type="Gene3D" id="3.40.50.10190">
    <property type="entry name" value="BRCT domain"/>
    <property type="match status" value="2"/>
</dbReference>
<evidence type="ECO:0000313" key="13">
    <source>
        <dbReference type="Proteomes" id="UP001497457"/>
    </source>
</evidence>
<keyword evidence="13" id="KW-1185">Reference proteome</keyword>
<organism evidence="12 13">
    <name type="scientific">Urochloa decumbens</name>
    <dbReference type="NCBI Taxonomy" id="240449"/>
    <lineage>
        <taxon>Eukaryota</taxon>
        <taxon>Viridiplantae</taxon>
        <taxon>Streptophyta</taxon>
        <taxon>Embryophyta</taxon>
        <taxon>Tracheophyta</taxon>
        <taxon>Spermatophyta</taxon>
        <taxon>Magnoliopsida</taxon>
        <taxon>Liliopsida</taxon>
        <taxon>Poales</taxon>
        <taxon>Poaceae</taxon>
        <taxon>PACMAD clade</taxon>
        <taxon>Panicoideae</taxon>
        <taxon>Panicodae</taxon>
        <taxon>Paniceae</taxon>
        <taxon>Melinidinae</taxon>
        <taxon>Urochloa</taxon>
    </lineage>
</organism>
<gene>
    <name evidence="12" type="ORF">URODEC1_LOCUS5215</name>
</gene>
<evidence type="ECO:0000256" key="1">
    <source>
        <dbReference type="ARBA" id="ARBA00004123"/>
    </source>
</evidence>
<dbReference type="PROSITE" id="PS50172">
    <property type="entry name" value="BRCT"/>
    <property type="match status" value="2"/>
</dbReference>
<dbReference type="AlphaFoldDB" id="A0ABC8VND1"/>
<dbReference type="Pfam" id="PF13771">
    <property type="entry name" value="zf-HC5HC2H"/>
    <property type="match status" value="1"/>
</dbReference>
<dbReference type="PANTHER" id="PTHR13763:SF6">
    <property type="entry name" value="OS05G0486600 PROTEIN"/>
    <property type="match status" value="1"/>
</dbReference>
<feature type="compositionally biased region" description="Basic and acidic residues" evidence="9">
    <location>
        <begin position="315"/>
        <end position="326"/>
    </location>
</feature>
<dbReference type="Pfam" id="PF00533">
    <property type="entry name" value="BRCT"/>
    <property type="match status" value="1"/>
</dbReference>
<dbReference type="InterPro" id="IPR031099">
    <property type="entry name" value="BRCA1-associated"/>
</dbReference>
<feature type="region of interest" description="Disordered" evidence="9">
    <location>
        <begin position="315"/>
        <end position="369"/>
    </location>
</feature>
<keyword evidence="3" id="KW-0677">Repeat</keyword>
<feature type="compositionally biased region" description="Polar residues" evidence="9">
    <location>
        <begin position="327"/>
        <end position="347"/>
    </location>
</feature>
<proteinExistence type="predicted"/>
<evidence type="ECO:0000256" key="4">
    <source>
        <dbReference type="ARBA" id="ARBA00022763"/>
    </source>
</evidence>
<reference evidence="12" key="1">
    <citation type="submission" date="2024-10" db="EMBL/GenBank/DDBJ databases">
        <authorList>
            <person name="Ryan C."/>
        </authorList>
    </citation>
    <scope>NUCLEOTIDE SEQUENCE [LARGE SCALE GENOMIC DNA]</scope>
</reference>
<comment type="subcellular location">
    <subcellularLocation>
        <location evidence="1">Nucleus</location>
    </subcellularLocation>
</comment>
<dbReference type="InterPro" id="IPR001357">
    <property type="entry name" value="BRCT_dom"/>
</dbReference>
<name>A0ABC8VND1_9POAL</name>
<dbReference type="GO" id="GO:0008270">
    <property type="term" value="F:zinc ion binding"/>
    <property type="evidence" value="ECO:0007669"/>
    <property type="project" value="UniProtKB-KW"/>
</dbReference>
<protein>
    <submittedName>
        <fullName evidence="12">Uncharacterized protein</fullName>
    </submittedName>
</protein>
<keyword evidence="4" id="KW-0227">DNA damage</keyword>
<dbReference type="Proteomes" id="UP001497457">
    <property type="component" value="Chromosome 10rd"/>
</dbReference>
<dbReference type="GO" id="GO:0006281">
    <property type="term" value="P:DNA repair"/>
    <property type="evidence" value="ECO:0007669"/>
    <property type="project" value="UniProtKB-KW"/>
</dbReference>
<dbReference type="PANTHER" id="PTHR13763">
    <property type="entry name" value="BREAST CANCER TYPE 1 SUSCEPTIBILITY PROTEIN BRCA1"/>
    <property type="match status" value="1"/>
</dbReference>
<dbReference type="PROSITE" id="PS51805">
    <property type="entry name" value="EPHD"/>
    <property type="match status" value="1"/>
</dbReference>
<dbReference type="InterPro" id="IPR013083">
    <property type="entry name" value="Znf_RING/FYVE/PHD"/>
</dbReference>
<feature type="domain" description="BRCT" evidence="10">
    <location>
        <begin position="496"/>
        <end position="582"/>
    </location>
</feature>
<evidence type="ECO:0000256" key="2">
    <source>
        <dbReference type="ARBA" id="ARBA00022723"/>
    </source>
</evidence>
<evidence type="ECO:0000256" key="8">
    <source>
        <dbReference type="ARBA" id="ARBA00023242"/>
    </source>
</evidence>
<evidence type="ECO:0000256" key="6">
    <source>
        <dbReference type="ARBA" id="ARBA00022833"/>
    </source>
</evidence>
<evidence type="ECO:0000256" key="5">
    <source>
        <dbReference type="ARBA" id="ARBA00022771"/>
    </source>
</evidence>
<evidence type="ECO:0000256" key="3">
    <source>
        <dbReference type="ARBA" id="ARBA00022737"/>
    </source>
</evidence>
<keyword evidence="7" id="KW-0234">DNA repair</keyword>
<feature type="region of interest" description="Disordered" evidence="9">
    <location>
        <begin position="388"/>
        <end position="456"/>
    </location>
</feature>
<evidence type="ECO:0000256" key="9">
    <source>
        <dbReference type="SAM" id="MobiDB-lite"/>
    </source>
</evidence>
<evidence type="ECO:0000259" key="10">
    <source>
        <dbReference type="PROSITE" id="PS50172"/>
    </source>
</evidence>
<feature type="domain" description="BRCT" evidence="10">
    <location>
        <begin position="605"/>
        <end position="642"/>
    </location>
</feature>
<evidence type="ECO:0000256" key="7">
    <source>
        <dbReference type="ARBA" id="ARBA00023204"/>
    </source>
</evidence>
<dbReference type="SMART" id="SM00292">
    <property type="entry name" value="BRCT"/>
    <property type="match status" value="2"/>
</dbReference>
<sequence>MVKAYGEMDSATVEVLKQGQMQRDVRKQGQMQTNVLKRRQMQSDELTRQFNSPTKPCLARETKAWLLKGQHEKNAVQAAKISSPPVKRNKTGPNQLLYRKSNVSTKHALSVDIGGTTELKRLPTPINLFEDECIFCHSFRTIDEFHGPMVCYLKGRVVSIEEGNLSNAIYVHERCLEWTPKVCLKDDIVENLESEIRRASRLKCGRCGLHGAALGCYYEGCKRSFHVPCALQIIGCRWDVNKRNVLCPKHVSKKLPCDELSTHTKEDDNSSFRQSQCSREEYSFTDFDKEGQQSDQLKTTCSILPLGQCIDKEGKVDDHHREKQKDQLNTSNASSLYQSQGISTNSSRDSKQTDHLNTTRSFLPGGAHIDKEVNFDNHQRKDQQTVQFNISNPSYLPKRQCSQKEGISTNSSRDCQQIDHLDTSGSSSLKLGQHSGDEGISKNHERNDQRTHECNASNLPSLPKSCHLDKGICNVYKGEEIKAYQPGTSSCPSDQLVLLGLSLSASEKDSLQGFACWTNATVRKEWANNVTHVIVGKGAGSSWNRSFEVLMAILLGKWIVRFEWIADCSLETRPHPEASYEVACNMDSLRPMDGPKKGRIRATKGAPNLFSGLRFCLSAYMDPDGRRRMRDLIAAAGGRVLEGGTLHSLLKNSDGSSARPHFFVFDGDAPREVAKSTLWEEVAEVKKHAAAGALVISHLRVLDAVAAYDAQILNSRS</sequence>
<dbReference type="EMBL" id="OZ075120">
    <property type="protein sequence ID" value="CAL4894125.1"/>
    <property type="molecule type" value="Genomic_DNA"/>
</dbReference>
<keyword evidence="8" id="KW-0539">Nucleus</keyword>